<sequence length="146" mass="15965">MKGRSCLTNLISFNDKVTRLVDEEKAVDLVYVDISKAFDTVSCSILLDKLAVHGSDGSTLCWVKNWLNGWVQGTVVNGVKSIWQLVTSGVPQGSILGPVLYNIFINDLDEGIKCTLSKFADDTKLGGSVDQLKGRMALQRELDSLD</sequence>
<protein>
    <submittedName>
        <fullName evidence="2">Rna-directed dna polymerase from mobile element jockey-like</fullName>
    </submittedName>
</protein>
<keyword evidence="2" id="KW-0695">RNA-directed DNA polymerase</keyword>
<keyword evidence="2" id="KW-0548">Nucleotidyltransferase</keyword>
<keyword evidence="3" id="KW-1185">Reference proteome</keyword>
<accession>A0A2I0UJX8</accession>
<dbReference type="GO" id="GO:0003964">
    <property type="term" value="F:RNA-directed DNA polymerase activity"/>
    <property type="evidence" value="ECO:0007669"/>
    <property type="project" value="UniProtKB-KW"/>
</dbReference>
<gene>
    <name evidence="2" type="ORF">llap_3367</name>
</gene>
<evidence type="ECO:0000259" key="1">
    <source>
        <dbReference type="PROSITE" id="PS50878"/>
    </source>
</evidence>
<dbReference type="AlphaFoldDB" id="A0A2I0UJX8"/>
<dbReference type="PROSITE" id="PS50878">
    <property type="entry name" value="RT_POL"/>
    <property type="match status" value="1"/>
</dbReference>
<evidence type="ECO:0000313" key="3">
    <source>
        <dbReference type="Proteomes" id="UP000233556"/>
    </source>
</evidence>
<dbReference type="Proteomes" id="UP000233556">
    <property type="component" value="Unassembled WGS sequence"/>
</dbReference>
<name>A0A2I0UJX8_LIMLA</name>
<organism evidence="2 3">
    <name type="scientific">Limosa lapponica baueri</name>
    <dbReference type="NCBI Taxonomy" id="1758121"/>
    <lineage>
        <taxon>Eukaryota</taxon>
        <taxon>Metazoa</taxon>
        <taxon>Chordata</taxon>
        <taxon>Craniata</taxon>
        <taxon>Vertebrata</taxon>
        <taxon>Euteleostomi</taxon>
        <taxon>Archelosauria</taxon>
        <taxon>Archosauria</taxon>
        <taxon>Dinosauria</taxon>
        <taxon>Saurischia</taxon>
        <taxon>Theropoda</taxon>
        <taxon>Coelurosauria</taxon>
        <taxon>Aves</taxon>
        <taxon>Neognathae</taxon>
        <taxon>Neoaves</taxon>
        <taxon>Charadriiformes</taxon>
        <taxon>Scolopacidae</taxon>
        <taxon>Limosa</taxon>
    </lineage>
</organism>
<dbReference type="Pfam" id="PF00078">
    <property type="entry name" value="RVT_1"/>
    <property type="match status" value="1"/>
</dbReference>
<dbReference type="PANTHER" id="PTHR33332">
    <property type="entry name" value="REVERSE TRANSCRIPTASE DOMAIN-CONTAINING PROTEIN"/>
    <property type="match status" value="1"/>
</dbReference>
<reference evidence="3" key="2">
    <citation type="submission" date="2017-12" db="EMBL/GenBank/DDBJ databases">
        <title>Genome sequence of the Bar-tailed Godwit (Limosa lapponica baueri).</title>
        <authorList>
            <person name="Lima N.C.B."/>
            <person name="Parody-Merino A.M."/>
            <person name="Battley P.F."/>
            <person name="Fidler A.E."/>
            <person name="Prosdocimi F."/>
        </authorList>
    </citation>
    <scope>NUCLEOTIDE SEQUENCE [LARGE SCALE GENOMIC DNA]</scope>
</reference>
<dbReference type="InterPro" id="IPR043502">
    <property type="entry name" value="DNA/RNA_pol_sf"/>
</dbReference>
<dbReference type="SUPFAM" id="SSF56672">
    <property type="entry name" value="DNA/RNA polymerases"/>
    <property type="match status" value="1"/>
</dbReference>
<proteinExistence type="predicted"/>
<dbReference type="EMBL" id="KZ505715">
    <property type="protein sequence ID" value="PKU46343.1"/>
    <property type="molecule type" value="Genomic_DNA"/>
</dbReference>
<reference evidence="3" key="1">
    <citation type="submission" date="2017-11" db="EMBL/GenBank/DDBJ databases">
        <authorList>
            <person name="Lima N.C."/>
            <person name="Parody-Merino A.M."/>
            <person name="Battley P.F."/>
            <person name="Fidler A.E."/>
            <person name="Prosdocimi F."/>
        </authorList>
    </citation>
    <scope>NUCLEOTIDE SEQUENCE [LARGE SCALE GENOMIC DNA]</scope>
</reference>
<keyword evidence="2" id="KW-0808">Transferase</keyword>
<dbReference type="OrthoDB" id="416454at2759"/>
<dbReference type="InterPro" id="IPR000477">
    <property type="entry name" value="RT_dom"/>
</dbReference>
<feature type="domain" description="Reverse transcriptase" evidence="1">
    <location>
        <begin position="1"/>
        <end position="146"/>
    </location>
</feature>
<evidence type="ECO:0000313" key="2">
    <source>
        <dbReference type="EMBL" id="PKU46343.1"/>
    </source>
</evidence>